<dbReference type="Proteomes" id="UP000553776">
    <property type="component" value="Unassembled WGS sequence"/>
</dbReference>
<organism evidence="1 2">
    <name type="scientific">Cohnella xylanilytica</name>
    <dbReference type="NCBI Taxonomy" id="557555"/>
    <lineage>
        <taxon>Bacteria</taxon>
        <taxon>Bacillati</taxon>
        <taxon>Bacillota</taxon>
        <taxon>Bacilli</taxon>
        <taxon>Bacillales</taxon>
        <taxon>Paenibacillaceae</taxon>
        <taxon>Cohnella</taxon>
    </lineage>
</organism>
<dbReference type="EMBL" id="JACJVR010000090">
    <property type="protein sequence ID" value="MBB6694378.1"/>
    <property type="molecule type" value="Genomic_DNA"/>
</dbReference>
<dbReference type="RefSeq" id="WP_185138348.1">
    <property type="nucleotide sequence ID" value="NZ_JACJVR010000090.1"/>
</dbReference>
<keyword evidence="2" id="KW-1185">Reference proteome</keyword>
<name>A0A841U5M6_9BACL</name>
<evidence type="ECO:0000313" key="1">
    <source>
        <dbReference type="EMBL" id="MBB6694378.1"/>
    </source>
</evidence>
<reference evidence="1 2" key="1">
    <citation type="submission" date="2020-08" db="EMBL/GenBank/DDBJ databases">
        <title>Cohnella phylogeny.</title>
        <authorList>
            <person name="Dunlap C."/>
        </authorList>
    </citation>
    <scope>NUCLEOTIDE SEQUENCE [LARGE SCALE GENOMIC DNA]</scope>
    <source>
        <strain evidence="1 2">DSM 25239</strain>
    </source>
</reference>
<gene>
    <name evidence="1" type="ORF">H7B90_23560</name>
</gene>
<evidence type="ECO:0000313" key="2">
    <source>
        <dbReference type="Proteomes" id="UP000553776"/>
    </source>
</evidence>
<comment type="caution">
    <text evidence="1">The sequence shown here is derived from an EMBL/GenBank/DDBJ whole genome shotgun (WGS) entry which is preliminary data.</text>
</comment>
<protein>
    <submittedName>
        <fullName evidence="1">Uncharacterized protein</fullName>
    </submittedName>
</protein>
<dbReference type="AlphaFoldDB" id="A0A841U5M6"/>
<sequence length="90" mass="10273">MGFIKNLTMPSGVSLQNAYCRIEKIIGDKSSMSIQLAYYINQIAIEQKLVSAYTEFYQFVPSIEDSSPNIFKQSYNYLKTLPEFSNAIEV</sequence>
<proteinExistence type="predicted"/>
<accession>A0A841U5M6</accession>